<dbReference type="AlphaFoldDB" id="A0AA86TZV7"/>
<accession>A0AA86TZV7</accession>
<name>A0AA86TZV7_9EUKA</name>
<evidence type="ECO:0000313" key="7">
    <source>
        <dbReference type="EMBL" id="CAL6060810.1"/>
    </source>
</evidence>
<sequence>MHAQYRNSVDSIISANESQNYPGEYIPRVLVKNPKYKKAMFDEVPKPPPKQSPPSKAPEEQQSIGFKLKRSNSFVPATLSNISQEQSESNRASPKLIESEKTDSIHLELLQSRNPQSIKTLGVLKNASFSHQQQTKVQTKSNYDDLMSLFKPPVPEICNDASLKNQWAVSDWERINKKKLQRKTEEY</sequence>
<gene>
    <name evidence="2" type="ORF">HINF_LOCUS22469</name>
    <name evidence="6" type="ORF">HINF_LOCUS27497</name>
    <name evidence="3" type="ORF">HINF_LOCUS45299</name>
    <name evidence="7" type="ORF">HINF_LOCUS49405</name>
    <name evidence="4" type="ORF">HINF_LOCUS51352</name>
    <name evidence="5" type="ORF">HINF_LOCUS52206</name>
    <name evidence="8" type="ORF">HINF_LOCUS59307</name>
    <name evidence="9" type="ORF">HINF_LOCUS69570</name>
</gene>
<dbReference type="EMBL" id="CAXDID020000508">
    <property type="protein sequence ID" value="CAL6098359.1"/>
    <property type="molecule type" value="Genomic_DNA"/>
</dbReference>
<dbReference type="EMBL" id="CATOUU010000969">
    <property type="protein sequence ID" value="CAI9963707.1"/>
    <property type="molecule type" value="Genomic_DNA"/>
</dbReference>
<comment type="caution">
    <text evidence="2">The sequence shown here is derived from an EMBL/GenBank/DDBJ whole genome shotgun (WGS) entry which is preliminary data.</text>
</comment>
<dbReference type="EMBL" id="CATOUU010000890">
    <property type="protein sequence ID" value="CAI9957654.1"/>
    <property type="molecule type" value="Genomic_DNA"/>
</dbReference>
<evidence type="ECO:0000313" key="9">
    <source>
        <dbReference type="EMBL" id="CAL6098359.1"/>
    </source>
</evidence>
<evidence type="ECO:0000313" key="10">
    <source>
        <dbReference type="Proteomes" id="UP001642409"/>
    </source>
</evidence>
<evidence type="ECO:0000256" key="1">
    <source>
        <dbReference type="SAM" id="MobiDB-lite"/>
    </source>
</evidence>
<evidence type="ECO:0000313" key="5">
    <source>
        <dbReference type="EMBL" id="CAI9964561.1"/>
    </source>
</evidence>
<feature type="region of interest" description="Disordered" evidence="1">
    <location>
        <begin position="39"/>
        <end position="72"/>
    </location>
</feature>
<dbReference type="EMBL" id="CATOUU010000589">
    <property type="protein sequence ID" value="CAI9934824.1"/>
    <property type="molecule type" value="Genomic_DNA"/>
</dbReference>
<dbReference type="EMBL" id="CATOUU010000979">
    <property type="protein sequence ID" value="CAI9964561.1"/>
    <property type="molecule type" value="Genomic_DNA"/>
</dbReference>
<evidence type="ECO:0000313" key="3">
    <source>
        <dbReference type="EMBL" id="CAI9957654.1"/>
    </source>
</evidence>
<proteinExistence type="predicted"/>
<protein>
    <submittedName>
        <fullName evidence="6">Hypothetical_protein</fullName>
    </submittedName>
</protein>
<dbReference type="EMBL" id="CAXDID020000232">
    <property type="protein sequence ID" value="CAL6060810.1"/>
    <property type="molecule type" value="Genomic_DNA"/>
</dbReference>
<reference evidence="6 10" key="2">
    <citation type="submission" date="2024-07" db="EMBL/GenBank/DDBJ databases">
        <authorList>
            <person name="Akdeniz Z."/>
        </authorList>
    </citation>
    <scope>NUCLEOTIDE SEQUENCE [LARGE SCALE GENOMIC DNA]</scope>
</reference>
<evidence type="ECO:0000313" key="4">
    <source>
        <dbReference type="EMBL" id="CAI9963707.1"/>
    </source>
</evidence>
<organism evidence="2">
    <name type="scientific">Hexamita inflata</name>
    <dbReference type="NCBI Taxonomy" id="28002"/>
    <lineage>
        <taxon>Eukaryota</taxon>
        <taxon>Metamonada</taxon>
        <taxon>Diplomonadida</taxon>
        <taxon>Hexamitidae</taxon>
        <taxon>Hexamitinae</taxon>
        <taxon>Hexamita</taxon>
    </lineage>
</organism>
<reference evidence="2" key="1">
    <citation type="submission" date="2023-06" db="EMBL/GenBank/DDBJ databases">
        <authorList>
            <person name="Kurt Z."/>
        </authorList>
    </citation>
    <scope>NUCLEOTIDE SEQUENCE</scope>
</reference>
<dbReference type="EMBL" id="CAXDID020000085">
    <property type="protein sequence ID" value="CAL6020476.1"/>
    <property type="molecule type" value="Genomic_DNA"/>
</dbReference>
<keyword evidence="10" id="KW-1185">Reference proteome</keyword>
<evidence type="ECO:0000313" key="2">
    <source>
        <dbReference type="EMBL" id="CAI9934824.1"/>
    </source>
</evidence>
<feature type="compositionally biased region" description="Pro residues" evidence="1">
    <location>
        <begin position="46"/>
        <end position="56"/>
    </location>
</feature>
<dbReference type="Proteomes" id="UP001642409">
    <property type="component" value="Unassembled WGS sequence"/>
</dbReference>
<dbReference type="EMBL" id="CAXDID020000339">
    <property type="protein sequence ID" value="CAL6079276.1"/>
    <property type="molecule type" value="Genomic_DNA"/>
</dbReference>
<feature type="region of interest" description="Disordered" evidence="1">
    <location>
        <begin position="77"/>
        <end position="96"/>
    </location>
</feature>
<feature type="compositionally biased region" description="Polar residues" evidence="1">
    <location>
        <begin position="77"/>
        <end position="92"/>
    </location>
</feature>
<evidence type="ECO:0000313" key="8">
    <source>
        <dbReference type="EMBL" id="CAL6079276.1"/>
    </source>
</evidence>
<evidence type="ECO:0000313" key="6">
    <source>
        <dbReference type="EMBL" id="CAL6020476.1"/>
    </source>
</evidence>